<name>A0AC60PYJ3_IXOPE</name>
<sequence>MRSKACQDGEPGGFLEQLNRTSCVQVTPLPQSFVSVNLPSLPTPILQRFTNESFEHLKTTLRGKPQRERLCSVMMDEMSIRKKSDLDIKSGRLTGHVDFGRSQSPLETDNAPLAGDALVLMAVGLVAAWKIPASLCKDTFGEQRQKMLSLSSRLMSLRLPAGRLVAQDGRRMSIISLAFTLKSVADLAKRLFEGDKYIGTYRLSQDHLELFFSCVRQRGGWNNNPSAAQFRYAYRSLLVNADVQAPATANVTPDMEEISTLRHQGTMRTTEEDEEPQSSNPLELVIPDHDYGVSVNQ</sequence>
<keyword evidence="2" id="KW-1185">Reference proteome</keyword>
<organism evidence="1 2">
    <name type="scientific">Ixodes persulcatus</name>
    <name type="common">Taiga tick</name>
    <dbReference type="NCBI Taxonomy" id="34615"/>
    <lineage>
        <taxon>Eukaryota</taxon>
        <taxon>Metazoa</taxon>
        <taxon>Ecdysozoa</taxon>
        <taxon>Arthropoda</taxon>
        <taxon>Chelicerata</taxon>
        <taxon>Arachnida</taxon>
        <taxon>Acari</taxon>
        <taxon>Parasitiformes</taxon>
        <taxon>Ixodida</taxon>
        <taxon>Ixodoidea</taxon>
        <taxon>Ixodidae</taxon>
        <taxon>Ixodinae</taxon>
        <taxon>Ixodes</taxon>
    </lineage>
</organism>
<evidence type="ECO:0000313" key="2">
    <source>
        <dbReference type="Proteomes" id="UP000805193"/>
    </source>
</evidence>
<evidence type="ECO:0000313" key="1">
    <source>
        <dbReference type="EMBL" id="KAG0426164.1"/>
    </source>
</evidence>
<comment type="caution">
    <text evidence="1">The sequence shown here is derived from an EMBL/GenBank/DDBJ whole genome shotgun (WGS) entry which is preliminary data.</text>
</comment>
<dbReference type="EMBL" id="JABSTQ010009753">
    <property type="protein sequence ID" value="KAG0426164.1"/>
    <property type="molecule type" value="Genomic_DNA"/>
</dbReference>
<protein>
    <submittedName>
        <fullName evidence="1">Uncharacterized protein</fullName>
    </submittedName>
</protein>
<proteinExistence type="predicted"/>
<accession>A0AC60PYJ3</accession>
<dbReference type="Proteomes" id="UP000805193">
    <property type="component" value="Unassembled WGS sequence"/>
</dbReference>
<gene>
    <name evidence="1" type="ORF">HPB47_026710</name>
</gene>
<reference evidence="1 2" key="1">
    <citation type="journal article" date="2020" name="Cell">
        <title>Large-Scale Comparative Analyses of Tick Genomes Elucidate Their Genetic Diversity and Vector Capacities.</title>
        <authorList>
            <consortium name="Tick Genome and Microbiome Consortium (TIGMIC)"/>
            <person name="Jia N."/>
            <person name="Wang J."/>
            <person name="Shi W."/>
            <person name="Du L."/>
            <person name="Sun Y."/>
            <person name="Zhan W."/>
            <person name="Jiang J.F."/>
            <person name="Wang Q."/>
            <person name="Zhang B."/>
            <person name="Ji P."/>
            <person name="Bell-Sakyi L."/>
            <person name="Cui X.M."/>
            <person name="Yuan T.T."/>
            <person name="Jiang B.G."/>
            <person name="Yang W.F."/>
            <person name="Lam T.T."/>
            <person name="Chang Q.C."/>
            <person name="Ding S.J."/>
            <person name="Wang X.J."/>
            <person name="Zhu J.G."/>
            <person name="Ruan X.D."/>
            <person name="Zhao L."/>
            <person name="Wei J.T."/>
            <person name="Ye R.Z."/>
            <person name="Que T.C."/>
            <person name="Du C.H."/>
            <person name="Zhou Y.H."/>
            <person name="Cheng J.X."/>
            <person name="Dai P.F."/>
            <person name="Guo W.B."/>
            <person name="Han X.H."/>
            <person name="Huang E.J."/>
            <person name="Li L.F."/>
            <person name="Wei W."/>
            <person name="Gao Y.C."/>
            <person name="Liu J.Z."/>
            <person name="Shao H.Z."/>
            <person name="Wang X."/>
            <person name="Wang C.C."/>
            <person name="Yang T.C."/>
            <person name="Huo Q.B."/>
            <person name="Li W."/>
            <person name="Chen H.Y."/>
            <person name="Chen S.E."/>
            <person name="Zhou L.G."/>
            <person name="Ni X.B."/>
            <person name="Tian J.H."/>
            <person name="Sheng Y."/>
            <person name="Liu T."/>
            <person name="Pan Y.S."/>
            <person name="Xia L.Y."/>
            <person name="Li J."/>
            <person name="Zhao F."/>
            <person name="Cao W.C."/>
        </authorList>
    </citation>
    <scope>NUCLEOTIDE SEQUENCE [LARGE SCALE GENOMIC DNA]</scope>
    <source>
        <strain evidence="1">Iper-2018</strain>
    </source>
</reference>